<evidence type="ECO:0000313" key="1">
    <source>
        <dbReference type="EnsemblPlants" id="AVESA.00010b.r2.7AG1217250.1.CDS.1"/>
    </source>
</evidence>
<dbReference type="EnsemblPlants" id="AVESA.00010b.r2.7AG1217250.1">
    <property type="protein sequence ID" value="AVESA.00010b.r2.7AG1217250.1.CDS.1"/>
    <property type="gene ID" value="AVESA.00010b.r2.7AG1217250"/>
</dbReference>
<reference evidence="1" key="1">
    <citation type="submission" date="2021-05" db="EMBL/GenBank/DDBJ databases">
        <authorList>
            <person name="Scholz U."/>
            <person name="Mascher M."/>
            <person name="Fiebig A."/>
        </authorList>
    </citation>
    <scope>NUCLEOTIDE SEQUENCE [LARGE SCALE GENOMIC DNA]</scope>
</reference>
<name>A0ACD5ZS80_AVESA</name>
<proteinExistence type="predicted"/>
<sequence length="312" mass="33921">MRAAGISALLHLLATVLLLVAANVALPNCTSRCGNISIPYPFGVSAECHREGFKLDCYEKYHPPKLFMSSSRVEVLEISAQDNTMYIDSGILTLAGDRGLDGYFHMNWSVSLDHSLYRVLPDKNEVVILGCGVDVVVEWHPPDGGELAGTSCFLDCIPGQPVIGTDGTCSGTSCCRTDNAVFDSNMFLIKYTVEKEKWPVNSSLALVERKWWSEKNAMVLKEAVLSDTSLGDSSGILHTLPGAPIRTGVSWVFSSLSCAEASNSSDFGCLSDNSYCLDSTTGGYRCQCWHGYEGNPYEQHGCQGKLPDSLYN</sequence>
<reference evidence="1" key="2">
    <citation type="submission" date="2025-09" db="UniProtKB">
        <authorList>
            <consortium name="EnsemblPlants"/>
        </authorList>
    </citation>
    <scope>IDENTIFICATION</scope>
</reference>
<dbReference type="Proteomes" id="UP001732700">
    <property type="component" value="Chromosome 7A"/>
</dbReference>
<keyword evidence="2" id="KW-1185">Reference proteome</keyword>
<organism evidence="1 2">
    <name type="scientific">Avena sativa</name>
    <name type="common">Oat</name>
    <dbReference type="NCBI Taxonomy" id="4498"/>
    <lineage>
        <taxon>Eukaryota</taxon>
        <taxon>Viridiplantae</taxon>
        <taxon>Streptophyta</taxon>
        <taxon>Embryophyta</taxon>
        <taxon>Tracheophyta</taxon>
        <taxon>Spermatophyta</taxon>
        <taxon>Magnoliopsida</taxon>
        <taxon>Liliopsida</taxon>
        <taxon>Poales</taxon>
        <taxon>Poaceae</taxon>
        <taxon>BOP clade</taxon>
        <taxon>Pooideae</taxon>
        <taxon>Poodae</taxon>
        <taxon>Poeae</taxon>
        <taxon>Poeae Chloroplast Group 1 (Aveneae type)</taxon>
        <taxon>Aveninae</taxon>
        <taxon>Avena</taxon>
    </lineage>
</organism>
<evidence type="ECO:0000313" key="2">
    <source>
        <dbReference type="Proteomes" id="UP001732700"/>
    </source>
</evidence>
<accession>A0ACD5ZS80</accession>
<protein>
    <submittedName>
        <fullName evidence="1">Uncharacterized protein</fullName>
    </submittedName>
</protein>